<dbReference type="PANTHER" id="PTHR12496">
    <property type="entry name" value="CGI-41 METHYLTRANSFERASE"/>
    <property type="match status" value="1"/>
</dbReference>
<dbReference type="InterPro" id="IPR052220">
    <property type="entry name" value="METTL25"/>
</dbReference>
<evidence type="ECO:0000259" key="2">
    <source>
        <dbReference type="Pfam" id="PF13679"/>
    </source>
</evidence>
<dbReference type="InterPro" id="IPR025714">
    <property type="entry name" value="Methyltranfer_dom"/>
</dbReference>
<evidence type="ECO:0000313" key="4">
    <source>
        <dbReference type="Proteomes" id="UP000070444"/>
    </source>
</evidence>
<dbReference type="AlphaFoldDB" id="A0A137PEL6"/>
<dbReference type="SUPFAM" id="SSF53335">
    <property type="entry name" value="S-adenosyl-L-methionine-dependent methyltransferases"/>
    <property type="match status" value="1"/>
</dbReference>
<protein>
    <recommendedName>
        <fullName evidence="2">Methyltransferase domain-containing protein</fullName>
    </recommendedName>
</protein>
<evidence type="ECO:0000256" key="1">
    <source>
        <dbReference type="SAM" id="Coils"/>
    </source>
</evidence>
<dbReference type="Pfam" id="PF13679">
    <property type="entry name" value="Methyltransf_32"/>
    <property type="match status" value="1"/>
</dbReference>
<keyword evidence="4" id="KW-1185">Reference proteome</keyword>
<feature type="coiled-coil region" evidence="1">
    <location>
        <begin position="213"/>
        <end position="240"/>
    </location>
</feature>
<dbReference type="STRING" id="796925.A0A137PEL6"/>
<feature type="domain" description="Methyltransferase" evidence="2">
    <location>
        <begin position="129"/>
        <end position="278"/>
    </location>
</feature>
<evidence type="ECO:0000313" key="3">
    <source>
        <dbReference type="EMBL" id="KXN73454.1"/>
    </source>
</evidence>
<dbReference type="OMA" id="IVGLHPC"/>
<dbReference type="PANTHER" id="PTHR12496:SF0">
    <property type="entry name" value="METHYLTRANSFERASE DOMAIN-CONTAINING PROTEIN"/>
    <property type="match status" value="1"/>
</dbReference>
<name>A0A137PEL6_CONC2</name>
<sequence>MTSNLQLATEIELLQLSDLDQYIKDLSQFLKEYSWLFNIHVIDFFTDNSWDKIPEGWREIENVIDLMGLIEMASSNEINENYPPELKTFLKRAKSLCLQNIYFEETCLDKINERAGTMTHRLTARMRPKKVHEVAIMSQYLSEFCKENKINTVVDLGSGQGYLSRITSLEHGLNVLAVDSNAHNTKVSQDIEARAYRSIRKLGNAGKILHTTLNIQQDNLDELQDVIDNFQKDCEAETHDWLLCGLHTCGNLAVNTLKMFLNSQAKGCVSVGCCYNFLEPTPYGQDFPISKFVYDEMLELPKLAFRAACQTPFNWMADTELTSDFYRKHFYRALIHKVMMDKQFLKPEDPFPVMGRLLKPAFENFATYANTCLKQTKNPAVDSEELLQLEKDNAHGKFRIAFMWTLQGILAPVFESLILADRLKYLHESNVRATIVPLFDLAKSPRCFGIVGVKN</sequence>
<dbReference type="InterPro" id="IPR029063">
    <property type="entry name" value="SAM-dependent_MTases_sf"/>
</dbReference>
<dbReference type="Proteomes" id="UP000070444">
    <property type="component" value="Unassembled WGS sequence"/>
</dbReference>
<accession>A0A137PEL6</accession>
<gene>
    <name evidence="3" type="ORF">CONCODRAFT_83478</name>
</gene>
<dbReference type="EMBL" id="KQ964436">
    <property type="protein sequence ID" value="KXN73454.1"/>
    <property type="molecule type" value="Genomic_DNA"/>
</dbReference>
<proteinExistence type="predicted"/>
<organism evidence="3 4">
    <name type="scientific">Conidiobolus coronatus (strain ATCC 28846 / CBS 209.66 / NRRL 28638)</name>
    <name type="common">Delacroixia coronata</name>
    <dbReference type="NCBI Taxonomy" id="796925"/>
    <lineage>
        <taxon>Eukaryota</taxon>
        <taxon>Fungi</taxon>
        <taxon>Fungi incertae sedis</taxon>
        <taxon>Zoopagomycota</taxon>
        <taxon>Entomophthoromycotina</taxon>
        <taxon>Entomophthoromycetes</taxon>
        <taxon>Entomophthorales</taxon>
        <taxon>Ancylistaceae</taxon>
        <taxon>Conidiobolus</taxon>
    </lineage>
</organism>
<dbReference type="OrthoDB" id="10258156at2759"/>
<keyword evidence="1" id="KW-0175">Coiled coil</keyword>
<reference evidence="3 4" key="1">
    <citation type="journal article" date="2015" name="Genome Biol. Evol.">
        <title>Phylogenomic analyses indicate that early fungi evolved digesting cell walls of algal ancestors of land plants.</title>
        <authorList>
            <person name="Chang Y."/>
            <person name="Wang S."/>
            <person name="Sekimoto S."/>
            <person name="Aerts A.L."/>
            <person name="Choi C."/>
            <person name="Clum A."/>
            <person name="LaButti K.M."/>
            <person name="Lindquist E.A."/>
            <person name="Yee Ngan C."/>
            <person name="Ohm R.A."/>
            <person name="Salamov A.A."/>
            <person name="Grigoriev I.V."/>
            <person name="Spatafora J.W."/>
            <person name="Berbee M.L."/>
        </authorList>
    </citation>
    <scope>NUCLEOTIDE SEQUENCE [LARGE SCALE GENOMIC DNA]</scope>
    <source>
        <strain evidence="3 4">NRRL 28638</strain>
    </source>
</reference>